<evidence type="ECO:0000256" key="1">
    <source>
        <dbReference type="SAM" id="SignalP"/>
    </source>
</evidence>
<dbReference type="AlphaFoldDB" id="A0A154QHA1"/>
<protein>
    <recommendedName>
        <fullName evidence="4">DUF4359 domain-containing protein</fullName>
    </recommendedName>
</protein>
<proteinExistence type="predicted"/>
<keyword evidence="3" id="KW-1185">Reference proteome</keyword>
<organism evidence="2 3">
    <name type="scientific">Rhodanobacter thiooxydans</name>
    <dbReference type="NCBI Taxonomy" id="416169"/>
    <lineage>
        <taxon>Bacteria</taxon>
        <taxon>Pseudomonadati</taxon>
        <taxon>Pseudomonadota</taxon>
        <taxon>Gammaproteobacteria</taxon>
        <taxon>Lysobacterales</taxon>
        <taxon>Rhodanobacteraceae</taxon>
        <taxon>Rhodanobacter</taxon>
    </lineage>
</organism>
<dbReference type="Proteomes" id="UP000076131">
    <property type="component" value="Unassembled WGS sequence"/>
</dbReference>
<feature type="chain" id="PRO_5007600036" description="DUF4359 domain-containing protein" evidence="1">
    <location>
        <begin position="29"/>
        <end position="134"/>
    </location>
</feature>
<accession>A0A154QHA1</accession>
<keyword evidence="1" id="KW-0732">Signal</keyword>
<feature type="signal peptide" evidence="1">
    <location>
        <begin position="1"/>
        <end position="28"/>
    </location>
</feature>
<comment type="caution">
    <text evidence="2">The sequence shown here is derived from an EMBL/GenBank/DDBJ whole genome shotgun (WGS) entry which is preliminary data.</text>
</comment>
<evidence type="ECO:0000313" key="3">
    <source>
        <dbReference type="Proteomes" id="UP000076131"/>
    </source>
</evidence>
<evidence type="ECO:0008006" key="4">
    <source>
        <dbReference type="Google" id="ProtNLM"/>
    </source>
</evidence>
<reference evidence="2 3" key="1">
    <citation type="journal article" date="2016" name="MBio">
        <title>Lateral Gene Transfer in a Heavy Metal-Contaminated-Groundwater Microbial Community.</title>
        <authorList>
            <person name="Hemme C.L."/>
            <person name="Green S.J."/>
            <person name="Rishishwar L."/>
            <person name="Prakash O."/>
            <person name="Pettenato A."/>
            <person name="Chakraborty R."/>
            <person name="Deutschbauer A.M."/>
            <person name="Van Nostrand J.D."/>
            <person name="Wu L."/>
            <person name="He Z."/>
            <person name="Jordan I.K."/>
            <person name="Hazen T.C."/>
            <person name="Arkin A.P."/>
            <person name="Kostka J.E."/>
            <person name="Zhou J."/>
        </authorList>
    </citation>
    <scope>NUCLEOTIDE SEQUENCE [LARGE SCALE GENOMIC DNA]</scope>
    <source>
        <strain evidence="2 3">FW104-T7</strain>
    </source>
</reference>
<gene>
    <name evidence="2" type="ORF">RHOFW104T7_13165</name>
</gene>
<dbReference type="EMBL" id="LVJS01000043">
    <property type="protein sequence ID" value="KZC23546.1"/>
    <property type="molecule type" value="Genomic_DNA"/>
</dbReference>
<dbReference type="STRING" id="416169.RHOFW104T7_13165"/>
<sequence length="134" mass="14828">MNRVTLTCIAASVLLVVLTPLAAYTAHAQRWWEGVIHWPTYRNAVNLVNQQLNDEESARFRNLYISDAQLTTGALCGTVNAKNQMGAYVGFRSFYVPKGGAVVVADRELLDMPLPFVDAFVKNCVDGTHRPSKT</sequence>
<name>A0A154QHA1_9GAMM</name>
<dbReference type="RefSeq" id="WP_063107768.1">
    <property type="nucleotide sequence ID" value="NZ_LVJS01000043.1"/>
</dbReference>
<evidence type="ECO:0000313" key="2">
    <source>
        <dbReference type="EMBL" id="KZC23546.1"/>
    </source>
</evidence>